<keyword evidence="7" id="KW-1185">Reference proteome</keyword>
<dbReference type="SUPFAM" id="SSF53649">
    <property type="entry name" value="Alkaline phosphatase-like"/>
    <property type="match status" value="1"/>
</dbReference>
<evidence type="ECO:0000313" key="7">
    <source>
        <dbReference type="Proteomes" id="UP000649799"/>
    </source>
</evidence>
<feature type="domain" description="Sulfatase N-terminal" evidence="5">
    <location>
        <begin position="41"/>
        <end position="364"/>
    </location>
</feature>
<proteinExistence type="inferred from homology"/>
<dbReference type="InterPro" id="IPR000917">
    <property type="entry name" value="Sulfatase_N"/>
</dbReference>
<dbReference type="CDD" id="cd16029">
    <property type="entry name" value="4-S"/>
    <property type="match status" value="1"/>
</dbReference>
<reference evidence="6 7" key="1">
    <citation type="submission" date="2020-03" db="EMBL/GenBank/DDBJ databases">
        <title>Cyclobacterium plantarum sp. nov., a marine bacterium isolated from a coastal-marine wetland.</title>
        <authorList>
            <person name="Sanchez-Porro C."/>
            <person name="Ventosa A."/>
            <person name="Amoozegar M."/>
        </authorList>
    </citation>
    <scope>NUCLEOTIDE SEQUENCE [LARGE SCALE GENOMIC DNA]</scope>
    <source>
        <strain evidence="6 7">GBPx2</strain>
    </source>
</reference>
<dbReference type="PROSITE" id="PS00523">
    <property type="entry name" value="SULFATASE_1"/>
    <property type="match status" value="1"/>
</dbReference>
<keyword evidence="4" id="KW-0106">Calcium</keyword>
<comment type="similarity">
    <text evidence="1">Belongs to the sulfatase family.</text>
</comment>
<evidence type="ECO:0000256" key="1">
    <source>
        <dbReference type="ARBA" id="ARBA00008779"/>
    </source>
</evidence>
<evidence type="ECO:0000256" key="2">
    <source>
        <dbReference type="ARBA" id="ARBA00022723"/>
    </source>
</evidence>
<evidence type="ECO:0000313" key="6">
    <source>
        <dbReference type="EMBL" id="NHE56545.1"/>
    </source>
</evidence>
<organism evidence="6 7">
    <name type="scientific">Cyclobacterium plantarum</name>
    <dbReference type="NCBI Taxonomy" id="2716263"/>
    <lineage>
        <taxon>Bacteria</taxon>
        <taxon>Pseudomonadati</taxon>
        <taxon>Bacteroidota</taxon>
        <taxon>Cytophagia</taxon>
        <taxon>Cytophagales</taxon>
        <taxon>Cyclobacteriaceae</taxon>
        <taxon>Cyclobacterium</taxon>
    </lineage>
</organism>
<evidence type="ECO:0000256" key="4">
    <source>
        <dbReference type="ARBA" id="ARBA00022837"/>
    </source>
</evidence>
<protein>
    <submittedName>
        <fullName evidence="6">Arylsulfatase</fullName>
    </submittedName>
</protein>
<keyword evidence="2" id="KW-0479">Metal-binding</keyword>
<dbReference type="PANTHER" id="PTHR42693">
    <property type="entry name" value="ARYLSULFATASE FAMILY MEMBER"/>
    <property type="match status" value="1"/>
</dbReference>
<evidence type="ECO:0000259" key="5">
    <source>
        <dbReference type="Pfam" id="PF00884"/>
    </source>
</evidence>
<dbReference type="InterPro" id="IPR024607">
    <property type="entry name" value="Sulfatase_CS"/>
</dbReference>
<dbReference type="EMBL" id="JAANYN010000002">
    <property type="protein sequence ID" value="NHE56545.1"/>
    <property type="molecule type" value="Genomic_DNA"/>
</dbReference>
<accession>A0ABX0H536</accession>
<dbReference type="Proteomes" id="UP000649799">
    <property type="component" value="Unassembled WGS sequence"/>
</dbReference>
<dbReference type="PROSITE" id="PS00149">
    <property type="entry name" value="SULFATASE_2"/>
    <property type="match status" value="1"/>
</dbReference>
<name>A0ABX0H536_9BACT</name>
<dbReference type="InterPro" id="IPR017850">
    <property type="entry name" value="Alkaline_phosphatase_core_sf"/>
</dbReference>
<sequence length="458" mass="52430">MNKPKMIFFKFLFIHIFPILAAALIWSERGFEKKASPPGKPNILFILPDDLGWADVGYHGSDIKTPNIDRLARSGKILSQHYVMPTCTPTRVSLMTGKYPSRYGVLAPAYGEVIDLGDPTLASLLAENGYYTAIAGKWHMGSPPYTPLKYGFQSSYGYFDGQIDPYTHEYKTETELTERRSWHRNDEYLDESGSHVTDLLTAEAIRIIEEDRDQPFFLYVTHHVPHSPLSEPEKYHKLYKDDVLMHPSRRLFAAAVSHLDESIGQIIDALERTGKRENTLIVFVSDNGAQQSWQSKTEYEGRYADDPHLVLGNNYPLRGWKGSLYEGGIRVPGFINWPGHLEPGIVDFPIHVSDWLPTLCKLTGFENGIPQDVDGKDIWQNIVIEGKEQVKASPMYWKIRGTHAVRQGDWKLLLHGKNKIELYNLKEDFRESHNLSEGHPEKVEEMMLLLEEFKKDDR</sequence>
<dbReference type="Pfam" id="PF00884">
    <property type="entry name" value="Sulfatase"/>
    <property type="match status" value="1"/>
</dbReference>
<dbReference type="RefSeq" id="WP_166144527.1">
    <property type="nucleotide sequence ID" value="NZ_JAANYN010000002.1"/>
</dbReference>
<keyword evidence="3" id="KW-0378">Hydrolase</keyword>
<dbReference type="Gene3D" id="3.30.1120.10">
    <property type="match status" value="1"/>
</dbReference>
<evidence type="ECO:0000256" key="3">
    <source>
        <dbReference type="ARBA" id="ARBA00022801"/>
    </source>
</evidence>
<dbReference type="PANTHER" id="PTHR42693:SF53">
    <property type="entry name" value="ENDO-4-O-SULFATASE"/>
    <property type="match status" value="1"/>
</dbReference>
<dbReference type="Gene3D" id="3.40.720.10">
    <property type="entry name" value="Alkaline Phosphatase, subunit A"/>
    <property type="match status" value="1"/>
</dbReference>
<gene>
    <name evidence="6" type="ORF">G9Q97_06935</name>
</gene>
<comment type="caution">
    <text evidence="6">The sequence shown here is derived from an EMBL/GenBank/DDBJ whole genome shotgun (WGS) entry which is preliminary data.</text>
</comment>
<dbReference type="InterPro" id="IPR050738">
    <property type="entry name" value="Sulfatase"/>
</dbReference>